<dbReference type="AlphaFoldDB" id="F8L3V0"/>
<dbReference type="Gene3D" id="2.30.110.10">
    <property type="entry name" value="Electron Transport, Fmn-binding Protein, Chain A"/>
    <property type="match status" value="1"/>
</dbReference>
<dbReference type="EMBL" id="FR872582">
    <property type="protein sequence ID" value="CCB89977.1"/>
    <property type="molecule type" value="Genomic_DNA"/>
</dbReference>
<dbReference type="SUPFAM" id="SSF50475">
    <property type="entry name" value="FMN-binding split barrel"/>
    <property type="match status" value="1"/>
</dbReference>
<accession>F8L3V0</accession>
<evidence type="ECO:0000313" key="1">
    <source>
        <dbReference type="EMBL" id="CCB89977.1"/>
    </source>
</evidence>
<dbReference type="KEGG" id="sng:SNE_A21000"/>
<protein>
    <submittedName>
        <fullName evidence="1">Pyridoxamine 5'-phosphate oxidase-related,FMN-binding protein</fullName>
    </submittedName>
</protein>
<dbReference type="HOGENOM" id="CLU_1718154_0_0_0"/>
<dbReference type="OrthoDB" id="2664130at2"/>
<name>F8L3V0_SIMNZ</name>
<dbReference type="InterPro" id="IPR012349">
    <property type="entry name" value="Split_barrel_FMN-bd"/>
</dbReference>
<reference evidence="1 2" key="2">
    <citation type="journal article" date="2011" name="Mol. Biol. Evol.">
        <title>Unity in variety--the pan-genome of the Chlamydiae.</title>
        <authorList>
            <person name="Collingro A."/>
            <person name="Tischler P."/>
            <person name="Weinmaier T."/>
            <person name="Penz T."/>
            <person name="Heinz E."/>
            <person name="Brunham R.C."/>
            <person name="Read T.D."/>
            <person name="Bavoil P.M."/>
            <person name="Sachse K."/>
            <person name="Kahane S."/>
            <person name="Friedman M.G."/>
            <person name="Rattei T."/>
            <person name="Myers G.S."/>
            <person name="Horn M."/>
        </authorList>
    </citation>
    <scope>NUCLEOTIDE SEQUENCE [LARGE SCALE GENOMIC DNA]</scope>
    <source>
        <strain evidence="2">ATCC VR-1471 / Z</strain>
    </source>
</reference>
<dbReference type="STRING" id="331113.SNE_A21000"/>
<reference key="1">
    <citation type="journal article" date="2011" name="Mol. Biol. Evol.">
        <title>Unity in variety -- the pan-genome of the Chlamydiae.</title>
        <authorList>
            <person name="Collingro A."/>
            <person name="Tischler P."/>
            <person name="Weinmaier T."/>
            <person name="Penz T."/>
            <person name="Heinz E."/>
            <person name="Brunham R.C."/>
            <person name="Read T.D."/>
            <person name="Bavoil P.M."/>
            <person name="Sachse K."/>
            <person name="Kahane S."/>
            <person name="Friedman M.G."/>
            <person name="Rattei T."/>
            <person name="Myers G.S.A."/>
            <person name="Horn M."/>
        </authorList>
    </citation>
    <scope>NUCLEOTIDE SEQUENCE</scope>
    <source>
        <strain>Z</strain>
    </source>
</reference>
<sequence>MGRDFDPQIVLDQPLMIHLASFSNEGPRSSPLWFLYEEERVWLFGLTGDSFVQRLKKEPRCALSVVDFGLDMGKLLHVGVRGKAILYQVCPKRLERFVGKYLGKDKAMWNEWFVKQVVRPLDVMIEVQIDSIVAKNVSFFKTGPNLSDG</sequence>
<evidence type="ECO:0000313" key="2">
    <source>
        <dbReference type="Proteomes" id="UP000000496"/>
    </source>
</evidence>
<keyword evidence="2" id="KW-1185">Reference proteome</keyword>
<organism evidence="1 2">
    <name type="scientific">Simkania negevensis (strain ATCC VR-1471 / DSM 27360 / Z)</name>
    <dbReference type="NCBI Taxonomy" id="331113"/>
    <lineage>
        <taxon>Bacteria</taxon>
        <taxon>Pseudomonadati</taxon>
        <taxon>Chlamydiota</taxon>
        <taxon>Chlamydiia</taxon>
        <taxon>Parachlamydiales</taxon>
        <taxon>Simkaniaceae</taxon>
        <taxon>Simkania</taxon>
    </lineage>
</organism>
<dbReference type="eggNOG" id="COG0748">
    <property type="taxonomic scope" value="Bacteria"/>
</dbReference>
<gene>
    <name evidence="1" type="ordered locus">SNE_A21000</name>
</gene>
<dbReference type="Proteomes" id="UP000000496">
    <property type="component" value="Chromosome gsn.131"/>
</dbReference>
<proteinExistence type="predicted"/>
<dbReference type="RefSeq" id="WP_013944443.1">
    <property type="nucleotide sequence ID" value="NC_015713.1"/>
</dbReference>